<gene>
    <name evidence="2" type="ORF">CONPUDRAFT_159979</name>
</gene>
<evidence type="ECO:0000313" key="2">
    <source>
        <dbReference type="EMBL" id="EIW74687.1"/>
    </source>
</evidence>
<dbReference type="Proteomes" id="UP000053558">
    <property type="component" value="Unassembled WGS sequence"/>
</dbReference>
<protein>
    <submittedName>
        <fullName evidence="2">Uncharacterized protein</fullName>
    </submittedName>
</protein>
<dbReference type="EMBL" id="JH711591">
    <property type="protein sequence ID" value="EIW74687.1"/>
    <property type="molecule type" value="Genomic_DNA"/>
</dbReference>
<keyword evidence="3" id="KW-1185">Reference proteome</keyword>
<feature type="region of interest" description="Disordered" evidence="1">
    <location>
        <begin position="71"/>
        <end position="129"/>
    </location>
</feature>
<dbReference type="KEGG" id="cput:CONPUDRAFT_159979"/>
<organism evidence="2 3">
    <name type="scientific">Coniophora puteana (strain RWD-64-598)</name>
    <name type="common">Brown rot fungus</name>
    <dbReference type="NCBI Taxonomy" id="741705"/>
    <lineage>
        <taxon>Eukaryota</taxon>
        <taxon>Fungi</taxon>
        <taxon>Dikarya</taxon>
        <taxon>Basidiomycota</taxon>
        <taxon>Agaricomycotina</taxon>
        <taxon>Agaricomycetes</taxon>
        <taxon>Agaricomycetidae</taxon>
        <taxon>Boletales</taxon>
        <taxon>Coniophorineae</taxon>
        <taxon>Coniophoraceae</taxon>
        <taxon>Coniophora</taxon>
    </lineage>
</organism>
<dbReference type="GeneID" id="19204216"/>
<accession>R7SG38</accession>
<feature type="compositionally biased region" description="Low complexity" evidence="1">
    <location>
        <begin position="77"/>
        <end position="112"/>
    </location>
</feature>
<sequence length="129" mass="14249">MDDYVMDDGDPVWQDEEREEFLNALEDIMNTEPPGPKDHRTWTHRTQHKQANWEVLLPSLVAAYIKWKHPESTQAAPPESVPSTSRESTPTPSLESAPATPPSDAASAPDTPVLDLPPSSLTPRCLPLA</sequence>
<name>R7SG38_CONPW</name>
<proteinExistence type="predicted"/>
<evidence type="ECO:0000313" key="3">
    <source>
        <dbReference type="Proteomes" id="UP000053558"/>
    </source>
</evidence>
<evidence type="ECO:0000256" key="1">
    <source>
        <dbReference type="SAM" id="MobiDB-lite"/>
    </source>
</evidence>
<dbReference type="AlphaFoldDB" id="R7SG38"/>
<reference evidence="3" key="1">
    <citation type="journal article" date="2012" name="Science">
        <title>The Paleozoic origin of enzymatic lignin decomposition reconstructed from 31 fungal genomes.</title>
        <authorList>
            <person name="Floudas D."/>
            <person name="Binder M."/>
            <person name="Riley R."/>
            <person name="Barry K."/>
            <person name="Blanchette R.A."/>
            <person name="Henrissat B."/>
            <person name="Martinez A.T."/>
            <person name="Otillar R."/>
            <person name="Spatafora J.W."/>
            <person name="Yadav J.S."/>
            <person name="Aerts A."/>
            <person name="Benoit I."/>
            <person name="Boyd A."/>
            <person name="Carlson A."/>
            <person name="Copeland A."/>
            <person name="Coutinho P.M."/>
            <person name="de Vries R.P."/>
            <person name="Ferreira P."/>
            <person name="Findley K."/>
            <person name="Foster B."/>
            <person name="Gaskell J."/>
            <person name="Glotzer D."/>
            <person name="Gorecki P."/>
            <person name="Heitman J."/>
            <person name="Hesse C."/>
            <person name="Hori C."/>
            <person name="Igarashi K."/>
            <person name="Jurgens J.A."/>
            <person name="Kallen N."/>
            <person name="Kersten P."/>
            <person name="Kohler A."/>
            <person name="Kuees U."/>
            <person name="Kumar T.K.A."/>
            <person name="Kuo A."/>
            <person name="LaButti K."/>
            <person name="Larrondo L.F."/>
            <person name="Lindquist E."/>
            <person name="Ling A."/>
            <person name="Lombard V."/>
            <person name="Lucas S."/>
            <person name="Lundell T."/>
            <person name="Martin R."/>
            <person name="McLaughlin D.J."/>
            <person name="Morgenstern I."/>
            <person name="Morin E."/>
            <person name="Murat C."/>
            <person name="Nagy L.G."/>
            <person name="Nolan M."/>
            <person name="Ohm R.A."/>
            <person name="Patyshakuliyeva A."/>
            <person name="Rokas A."/>
            <person name="Ruiz-Duenas F.J."/>
            <person name="Sabat G."/>
            <person name="Salamov A."/>
            <person name="Samejima M."/>
            <person name="Schmutz J."/>
            <person name="Slot J.C."/>
            <person name="St John F."/>
            <person name="Stenlid J."/>
            <person name="Sun H."/>
            <person name="Sun S."/>
            <person name="Syed K."/>
            <person name="Tsang A."/>
            <person name="Wiebenga A."/>
            <person name="Young D."/>
            <person name="Pisabarro A."/>
            <person name="Eastwood D.C."/>
            <person name="Martin F."/>
            <person name="Cullen D."/>
            <person name="Grigoriev I.V."/>
            <person name="Hibbett D.S."/>
        </authorList>
    </citation>
    <scope>NUCLEOTIDE SEQUENCE [LARGE SCALE GENOMIC DNA]</scope>
    <source>
        <strain evidence="3">RWD-64-598 SS2</strain>
    </source>
</reference>
<dbReference type="RefSeq" id="XP_007775279.1">
    <property type="nucleotide sequence ID" value="XM_007777089.1"/>
</dbReference>